<reference evidence="1" key="1">
    <citation type="submission" date="2018-05" db="EMBL/GenBank/DDBJ databases">
        <authorList>
            <person name="Lanie J.A."/>
            <person name="Ng W.-L."/>
            <person name="Kazmierczak K.M."/>
            <person name="Andrzejewski T.M."/>
            <person name="Davidsen T.M."/>
            <person name="Wayne K.J."/>
            <person name="Tettelin H."/>
            <person name="Glass J.I."/>
            <person name="Rusch D."/>
            <person name="Podicherti R."/>
            <person name="Tsui H.-C.T."/>
            <person name="Winkler M.E."/>
        </authorList>
    </citation>
    <scope>NUCLEOTIDE SEQUENCE</scope>
</reference>
<name>A0A381NLV4_9ZZZZ</name>
<dbReference type="EMBL" id="UINC01000439">
    <property type="protein sequence ID" value="SUZ55309.1"/>
    <property type="molecule type" value="Genomic_DNA"/>
</dbReference>
<organism evidence="1">
    <name type="scientific">marine metagenome</name>
    <dbReference type="NCBI Taxonomy" id="408172"/>
    <lineage>
        <taxon>unclassified sequences</taxon>
        <taxon>metagenomes</taxon>
        <taxon>ecological metagenomes</taxon>
    </lineage>
</organism>
<proteinExistence type="predicted"/>
<accession>A0A381NLV4</accession>
<dbReference type="AlphaFoldDB" id="A0A381NLV4"/>
<gene>
    <name evidence="1" type="ORF">METZ01_LOCUS8163</name>
</gene>
<evidence type="ECO:0000313" key="1">
    <source>
        <dbReference type="EMBL" id="SUZ55309.1"/>
    </source>
</evidence>
<sequence length="32" mass="3764">MEIKHPAVLMCLLLYENDEKEYCFSSIYPIGN</sequence>
<protein>
    <submittedName>
        <fullName evidence="1">Uncharacterized protein</fullName>
    </submittedName>
</protein>